<dbReference type="Pfam" id="PF01302">
    <property type="entry name" value="CAP_GLY"/>
    <property type="match status" value="1"/>
</dbReference>
<sequence>TPGESKIPVLGKGSGTSSPKPLSRLASFSSKVRAHLSPDATKLRPASGTLLSFLSNNSRGKNLKRGTPQRPSGFYQPLVSDWNPALKCKSGGPSPESLEISSHSIGKRVSVSGCKEGILKFFGKTELGDDLWCGVELDAPEGLNDGSVNGIRYFTCKPNHGVIAPKSKVSLVQPTGYDQRKSRSIQDGVNNPDIDAVVAATALNPRSESETSTPGSSSLPLFDFTLSSRHSSAGHLMSNVWVLRTTYFVDGGPDIGTRSTQIRNHKFYYMPLKFDKFVNIFDTELSRSPGSKIFMVALRESQTRGEMLRGLQTRTTHRLGFSSPLRFNTVNYASGM</sequence>
<protein>
    <recommendedName>
        <fullName evidence="2">CAP-Gly domain-containing protein</fullName>
    </recommendedName>
</protein>
<dbReference type="SUPFAM" id="SSF74924">
    <property type="entry name" value="Cap-Gly domain"/>
    <property type="match status" value="1"/>
</dbReference>
<organism evidence="3 4">
    <name type="scientific">Nesidiocoris tenuis</name>
    <dbReference type="NCBI Taxonomy" id="355587"/>
    <lineage>
        <taxon>Eukaryota</taxon>
        <taxon>Metazoa</taxon>
        <taxon>Ecdysozoa</taxon>
        <taxon>Arthropoda</taxon>
        <taxon>Hexapoda</taxon>
        <taxon>Insecta</taxon>
        <taxon>Pterygota</taxon>
        <taxon>Neoptera</taxon>
        <taxon>Paraneoptera</taxon>
        <taxon>Hemiptera</taxon>
        <taxon>Heteroptera</taxon>
        <taxon>Panheteroptera</taxon>
        <taxon>Cimicomorpha</taxon>
        <taxon>Miridae</taxon>
        <taxon>Dicyphina</taxon>
        <taxon>Nesidiocoris</taxon>
    </lineage>
</organism>
<evidence type="ECO:0000313" key="4">
    <source>
        <dbReference type="Proteomes" id="UP000479000"/>
    </source>
</evidence>
<keyword evidence="4" id="KW-1185">Reference proteome</keyword>
<dbReference type="AlphaFoldDB" id="A0A6H5H9R3"/>
<feature type="region of interest" description="Disordered" evidence="1">
    <location>
        <begin position="1"/>
        <end position="24"/>
    </location>
</feature>
<feature type="non-terminal residue" evidence="3">
    <location>
        <position position="1"/>
    </location>
</feature>
<evidence type="ECO:0000256" key="1">
    <source>
        <dbReference type="SAM" id="MobiDB-lite"/>
    </source>
</evidence>
<dbReference type="EMBL" id="CADCXU010026395">
    <property type="protein sequence ID" value="CAB0013259.1"/>
    <property type="molecule type" value="Genomic_DNA"/>
</dbReference>
<accession>A0A6H5H9R3</accession>
<dbReference type="PROSITE" id="PS50245">
    <property type="entry name" value="CAP_GLY_2"/>
    <property type="match status" value="1"/>
</dbReference>
<proteinExistence type="predicted"/>
<dbReference type="InterPro" id="IPR036859">
    <property type="entry name" value="CAP-Gly_dom_sf"/>
</dbReference>
<dbReference type="PANTHER" id="PTHR18916">
    <property type="entry name" value="DYNACTIN 1-RELATED MICROTUBULE-BINDING"/>
    <property type="match status" value="1"/>
</dbReference>
<dbReference type="InterPro" id="IPR000938">
    <property type="entry name" value="CAP-Gly_domain"/>
</dbReference>
<name>A0A6H5H9R3_9HEMI</name>
<reference evidence="3 4" key="1">
    <citation type="submission" date="2020-02" db="EMBL/GenBank/DDBJ databases">
        <authorList>
            <person name="Ferguson B K."/>
        </authorList>
    </citation>
    <scope>NUCLEOTIDE SEQUENCE [LARGE SCALE GENOMIC DNA]</scope>
</reference>
<evidence type="ECO:0000259" key="2">
    <source>
        <dbReference type="PROSITE" id="PS50245"/>
    </source>
</evidence>
<dbReference type="Proteomes" id="UP000479000">
    <property type="component" value="Unassembled WGS sequence"/>
</dbReference>
<dbReference type="OrthoDB" id="5295208at2759"/>
<evidence type="ECO:0000313" key="3">
    <source>
        <dbReference type="EMBL" id="CAB0013259.1"/>
    </source>
</evidence>
<dbReference type="SMART" id="SM01052">
    <property type="entry name" value="CAP_GLY"/>
    <property type="match status" value="1"/>
</dbReference>
<feature type="compositionally biased region" description="Polar residues" evidence="1">
    <location>
        <begin position="15"/>
        <end position="24"/>
    </location>
</feature>
<gene>
    <name evidence="3" type="ORF">NTEN_LOCUS17870</name>
</gene>
<feature type="domain" description="CAP-Gly" evidence="2">
    <location>
        <begin position="123"/>
        <end position="165"/>
    </location>
</feature>
<dbReference type="Gene3D" id="2.30.30.190">
    <property type="entry name" value="CAP Gly-rich-like domain"/>
    <property type="match status" value="1"/>
</dbReference>